<dbReference type="EMBL" id="BT068525">
    <property type="protein sequence ID" value="ACN35422.1"/>
    <property type="molecule type" value="mRNA"/>
</dbReference>
<dbReference type="OrthoDB" id="10264655at2759"/>
<gene>
    <name evidence="9" type="primary">LOC100383879</name>
</gene>
<dbReference type="HOGENOM" id="CLU_022000_8_1_1"/>
<evidence type="ECO:0000256" key="1">
    <source>
        <dbReference type="ARBA" id="ARBA00022618"/>
    </source>
</evidence>
<feature type="compositionally biased region" description="Basic and acidic residues" evidence="6">
    <location>
        <begin position="622"/>
        <end position="631"/>
    </location>
</feature>
<proteinExistence type="evidence at protein level"/>
<reference evidence="9" key="4">
    <citation type="submission" date="2021-05" db="UniProtKB">
        <authorList>
            <consortium name="EnsemblPlants"/>
        </authorList>
    </citation>
    <scope>IDENTIFICATION</scope>
    <source>
        <strain evidence="9">cv. B73</strain>
    </source>
</reference>
<evidence type="ECO:0000313" key="10">
    <source>
        <dbReference type="Proteomes" id="UP000007305"/>
    </source>
</evidence>
<dbReference type="FunFam" id="1.10.472.10:FF:000028">
    <property type="entry name" value="Cyclin-T1-5 like"/>
    <property type="match status" value="1"/>
</dbReference>
<evidence type="ECO:0000256" key="5">
    <source>
        <dbReference type="RuleBase" id="RU000383"/>
    </source>
</evidence>
<evidence type="ECO:0000256" key="4">
    <source>
        <dbReference type="ARBA" id="ARBA00061204"/>
    </source>
</evidence>
<feature type="domain" description="Cyclin-like" evidence="7">
    <location>
        <begin position="184"/>
        <end position="270"/>
    </location>
</feature>
<dbReference type="InterPro" id="IPR036915">
    <property type="entry name" value="Cyclin-like_sf"/>
</dbReference>
<feature type="compositionally biased region" description="Basic and acidic residues" evidence="6">
    <location>
        <begin position="580"/>
        <end position="609"/>
    </location>
</feature>
<dbReference type="EnsemblPlants" id="Zm00001eb310410_T003">
    <property type="protein sequence ID" value="Zm00001eb310410_P003"/>
    <property type="gene ID" value="Zm00001eb310410"/>
</dbReference>
<reference evidence="9" key="3">
    <citation type="submission" date="2019-07" db="EMBL/GenBank/DDBJ databases">
        <authorList>
            <person name="Seetharam A."/>
            <person name="Woodhouse M."/>
            <person name="Cannon E."/>
        </authorList>
    </citation>
    <scope>NUCLEOTIDE SEQUENCE [LARGE SCALE GENOMIC DNA]</scope>
    <source>
        <strain evidence="9">cv. B73</strain>
    </source>
</reference>
<keyword evidence="11" id="KW-1267">Proteomics identification</keyword>
<dbReference type="GeneID" id="100383879"/>
<keyword evidence="3" id="KW-0131">Cell cycle</keyword>
<dbReference type="Pfam" id="PF00134">
    <property type="entry name" value="Cyclin_N"/>
    <property type="match status" value="1"/>
</dbReference>
<dbReference type="SUPFAM" id="SSF47954">
    <property type="entry name" value="Cyclin-like"/>
    <property type="match status" value="2"/>
</dbReference>
<evidence type="ECO:0000313" key="8">
    <source>
        <dbReference type="EMBL" id="ACN35422.1"/>
    </source>
</evidence>
<feature type="compositionally biased region" description="Low complexity" evidence="6">
    <location>
        <begin position="279"/>
        <end position="294"/>
    </location>
</feature>
<keyword evidence="1" id="KW-0132">Cell division</keyword>
<feature type="compositionally biased region" description="Basic and acidic residues" evidence="6">
    <location>
        <begin position="395"/>
        <end position="420"/>
    </location>
</feature>
<dbReference type="GO" id="GO:0051301">
    <property type="term" value="P:cell division"/>
    <property type="evidence" value="ECO:0007669"/>
    <property type="project" value="UniProtKB-KW"/>
</dbReference>
<keyword evidence="2 5" id="KW-0195">Cyclin</keyword>
<sequence>MAMVPSDSSHHGAVDNSPNGFTQGRREEARKLGPSWYFSRKEIEEHSPSRRDDIDLKKECSLRKSYCSFLQDLGMKLKVPQVTIATATVFCHRFFLRQSHAKNDRRIIATVCMFLAGKVEETPRPLKDVILVSYELIHKKDSTAGQRIKQQKEIYDKQKELILLGERIVLVTLGFDLNIDHAYKPLVEAIRRFNVGSKSSLPQVAWNFVNDGLRTSLCLQFEPHHIAAGAIFLAAKFLKVKLPSDGDKVWWQDFDVTPRQLEEVSSQMMELYVQNRTPQAQQSQGSEAEGSSAGVRNQHSSVKSEGNSKEPSAHGYHPAFKPSNLHHSSLAGAPGDHDSGHSNSDKHVSGHKMLQNDNGNHVGSKEKNKSGGKSDAGMDRFCHEKSPPGHHYSKVSHESHNPVEEQKPHQSHDNPNERIDGILGGNEVPGVSTSRIDAMNKIDKGKVKAALEKRRKTKGDITTKVDVMDDDDLLERELEHGVELAIEDEKIKQDKMQNLSHIKDKKITQDNMQNLSHIKDEQDNMQNLSDIKDEKIKQDERQNMSHAPVDLQTTDQVMENGHHVEPSVPTTVEDTGFPLDNKEHPPFDKQNDVPEHESQQLEHTLKHDLPQLVGGPEQDDGTDCKRPKLEE</sequence>
<reference evidence="8" key="1">
    <citation type="journal article" date="2009" name="PLoS Genet.">
        <title>Sequencing, mapping, and analysis of 27,455 maize full-length cDNAs.</title>
        <authorList>
            <person name="Soderlund C."/>
            <person name="Descour A."/>
            <person name="Kudrna D."/>
            <person name="Bomhoff M."/>
            <person name="Boyd L."/>
            <person name="Currie J."/>
            <person name="Angelova A."/>
            <person name="Collura K."/>
            <person name="Wissotski M."/>
            <person name="Ashley E."/>
            <person name="Morrow D."/>
            <person name="Fernandes J."/>
            <person name="Walbot V."/>
            <person name="Yu Y."/>
        </authorList>
    </citation>
    <scope>NUCLEOTIDE SEQUENCE</scope>
    <source>
        <strain evidence="8">B73</strain>
    </source>
</reference>
<dbReference type="CDD" id="cd20588">
    <property type="entry name" value="CYCLIN_AcCycT_rpt2"/>
    <property type="match status" value="1"/>
</dbReference>
<dbReference type="AlphaFoldDB" id="C0PJQ6"/>
<feature type="region of interest" description="Disordered" evidence="6">
    <location>
        <begin position="275"/>
        <end position="427"/>
    </location>
</feature>
<evidence type="ECO:0007829" key="11">
    <source>
        <dbReference type="PeptideAtlas" id="C0PJQ6"/>
    </source>
</evidence>
<evidence type="ECO:0000313" key="9">
    <source>
        <dbReference type="EnsemblPlants" id="Zm00001eb310410_P003"/>
    </source>
</evidence>
<comment type="similarity">
    <text evidence="4">Belongs to the cyclin family. Cyclin T subfamily.</text>
</comment>
<dbReference type="Proteomes" id="UP000007305">
    <property type="component" value="Chromosome 7"/>
</dbReference>
<dbReference type="KEGG" id="zma:100383879"/>
<feature type="compositionally biased region" description="Basic and acidic residues" evidence="6">
    <location>
        <begin position="376"/>
        <end position="387"/>
    </location>
</feature>
<protein>
    <recommendedName>
        <fullName evidence="7">Cyclin-like domain-containing protein</fullName>
    </recommendedName>
</protein>
<dbReference type="GO" id="GO:0045944">
    <property type="term" value="P:positive regulation of transcription by RNA polymerase II"/>
    <property type="evidence" value="ECO:0000318"/>
    <property type="project" value="GO_Central"/>
</dbReference>
<reference evidence="10" key="2">
    <citation type="submission" date="2015-12" db="EMBL/GenBank/DDBJ databases">
        <title>Update maize B73 reference genome by single molecule sequencing technologies.</title>
        <authorList>
            <consortium name="Maize Genome Sequencing Project"/>
            <person name="Ware D."/>
        </authorList>
    </citation>
    <scope>NUCLEOTIDE SEQUENCE [LARGE SCALE GENOMIC DNA]</scope>
    <source>
        <strain evidence="10">cv. B73</strain>
    </source>
</reference>
<dbReference type="CDD" id="cd20587">
    <property type="entry name" value="CYCLIN_AcCycT_rpt1"/>
    <property type="match status" value="1"/>
</dbReference>
<evidence type="ECO:0000259" key="7">
    <source>
        <dbReference type="SMART" id="SM00385"/>
    </source>
</evidence>
<dbReference type="ExpressionAtlas" id="C0PJQ6">
    <property type="expression patterns" value="baseline and differential"/>
</dbReference>
<feature type="compositionally biased region" description="Polar residues" evidence="6">
    <location>
        <begin position="295"/>
        <end position="305"/>
    </location>
</feature>
<dbReference type="GO" id="GO:0005634">
    <property type="term" value="C:nucleus"/>
    <property type="evidence" value="ECO:0000318"/>
    <property type="project" value="GO_Central"/>
</dbReference>
<name>C0PJQ6_MAIZE</name>
<dbReference type="FunFam" id="1.10.472.10:FF:000026">
    <property type="entry name" value="Cyclin-T1-5 like"/>
    <property type="match status" value="1"/>
</dbReference>
<dbReference type="SMART" id="SM00385">
    <property type="entry name" value="CYCLIN"/>
    <property type="match status" value="2"/>
</dbReference>
<dbReference type="RefSeq" id="NP_001169978.1">
    <property type="nucleotide sequence ID" value="NM_001176507.1"/>
</dbReference>
<dbReference type="PANTHER" id="PTHR10026">
    <property type="entry name" value="CYCLIN"/>
    <property type="match status" value="1"/>
</dbReference>
<dbReference type="InterPro" id="IPR013763">
    <property type="entry name" value="Cyclin-like_dom"/>
</dbReference>
<keyword evidence="10" id="KW-1185">Reference proteome</keyword>
<dbReference type="Gramene" id="Zm00001eb310410_T003">
    <property type="protein sequence ID" value="Zm00001eb310410_P003"/>
    <property type="gene ID" value="Zm00001eb310410"/>
</dbReference>
<dbReference type="GO" id="GO:0008024">
    <property type="term" value="C:cyclin/CDK positive transcription elongation factor complex"/>
    <property type="evidence" value="ECO:0000318"/>
    <property type="project" value="GO_Central"/>
</dbReference>
<dbReference type="GO" id="GO:0061575">
    <property type="term" value="F:cyclin-dependent protein serine/threonine kinase activator activity"/>
    <property type="evidence" value="ECO:0000318"/>
    <property type="project" value="GO_Central"/>
</dbReference>
<accession>C0PJQ6</accession>
<evidence type="ECO:0000256" key="3">
    <source>
        <dbReference type="ARBA" id="ARBA00023306"/>
    </source>
</evidence>
<feature type="region of interest" description="Disordered" evidence="6">
    <location>
        <begin position="539"/>
        <end position="631"/>
    </location>
</feature>
<dbReference type="GO" id="GO:0032786">
    <property type="term" value="P:positive regulation of DNA-templated transcription, elongation"/>
    <property type="evidence" value="ECO:0000318"/>
    <property type="project" value="GO_Central"/>
</dbReference>
<feature type="compositionally biased region" description="Basic and acidic residues" evidence="6">
    <location>
        <begin position="335"/>
        <end position="348"/>
    </location>
</feature>
<feature type="region of interest" description="Disordered" evidence="6">
    <location>
        <begin position="1"/>
        <end position="26"/>
    </location>
</feature>
<evidence type="ECO:0000256" key="6">
    <source>
        <dbReference type="SAM" id="MobiDB-lite"/>
    </source>
</evidence>
<dbReference type="Gene3D" id="1.10.472.10">
    <property type="entry name" value="Cyclin-like"/>
    <property type="match status" value="2"/>
</dbReference>
<feature type="domain" description="Cyclin-like" evidence="7">
    <location>
        <begin position="68"/>
        <end position="171"/>
    </location>
</feature>
<dbReference type="InterPro" id="IPR006671">
    <property type="entry name" value="Cyclin_N"/>
</dbReference>
<organism evidence="8">
    <name type="scientific">Zea mays</name>
    <name type="common">Maize</name>
    <dbReference type="NCBI Taxonomy" id="4577"/>
    <lineage>
        <taxon>Eukaryota</taxon>
        <taxon>Viridiplantae</taxon>
        <taxon>Streptophyta</taxon>
        <taxon>Embryophyta</taxon>
        <taxon>Tracheophyta</taxon>
        <taxon>Spermatophyta</taxon>
        <taxon>Magnoliopsida</taxon>
        <taxon>Liliopsida</taxon>
        <taxon>Poales</taxon>
        <taxon>Poaceae</taxon>
        <taxon>PACMAD clade</taxon>
        <taxon>Panicoideae</taxon>
        <taxon>Andropogonodae</taxon>
        <taxon>Andropogoneae</taxon>
        <taxon>Tripsacinae</taxon>
        <taxon>Zea</taxon>
    </lineage>
</organism>
<dbReference type="InterPro" id="IPR043198">
    <property type="entry name" value="Cyclin/Ssn8"/>
</dbReference>
<evidence type="ECO:0000256" key="2">
    <source>
        <dbReference type="ARBA" id="ARBA00023127"/>
    </source>
</evidence>